<feature type="region of interest" description="Disordered" evidence="2">
    <location>
        <begin position="1"/>
        <end position="44"/>
    </location>
</feature>
<feature type="compositionally biased region" description="Low complexity" evidence="2">
    <location>
        <begin position="538"/>
        <end position="555"/>
    </location>
</feature>
<feature type="region of interest" description="Disordered" evidence="2">
    <location>
        <begin position="521"/>
        <end position="561"/>
    </location>
</feature>
<feature type="coiled-coil region" evidence="1">
    <location>
        <begin position="380"/>
        <end position="439"/>
    </location>
</feature>
<feature type="region of interest" description="Disordered" evidence="2">
    <location>
        <begin position="81"/>
        <end position="139"/>
    </location>
</feature>
<dbReference type="EMBL" id="JWZX01000793">
    <property type="protein sequence ID" value="KOO35668.1"/>
    <property type="molecule type" value="Genomic_DNA"/>
</dbReference>
<feature type="compositionally biased region" description="Low complexity" evidence="2">
    <location>
        <begin position="122"/>
        <end position="134"/>
    </location>
</feature>
<gene>
    <name evidence="3" type="ORF">Ctob_015481</name>
</gene>
<organism evidence="3 4">
    <name type="scientific">Chrysochromulina tobinii</name>
    <dbReference type="NCBI Taxonomy" id="1460289"/>
    <lineage>
        <taxon>Eukaryota</taxon>
        <taxon>Haptista</taxon>
        <taxon>Haptophyta</taxon>
        <taxon>Prymnesiophyceae</taxon>
        <taxon>Prymnesiales</taxon>
        <taxon>Chrysochromulinaceae</taxon>
        <taxon>Chrysochromulina</taxon>
    </lineage>
</organism>
<dbReference type="Proteomes" id="UP000037460">
    <property type="component" value="Unassembled WGS sequence"/>
</dbReference>
<feature type="compositionally biased region" description="Basic and acidic residues" evidence="2">
    <location>
        <begin position="82"/>
        <end position="94"/>
    </location>
</feature>
<sequence>MSVQSMQPPEPPPSKRTPRSAKATDVGNPASPHPPTSPYSASVVASRCAAAAAAFATGRLDAEIAANPRLRETLAAAGLDLDDPRLRQRPDSRFDSCSATPSHRQTGSAAASSHHSPRSSRRGAPPASSHRSASVPMKDIGGSETAARALCHHDFEAVEDPGWIEPRTARERELQFKLRAALQALHLCRDELKRRAAVALPSDLAAMPADASATGGTGAPINAYAARLGEAKPDWSLALRWRLTSELRGELDACERGWRADRQRHLEEVARLERALAKEQQEKEAAVTRLTKDIITMQRNYASESVQGKTIWAILKPEIRHAERAHEWHADVLQREIDRLNTERSEATGTLQIEVVHLRDALCQMQEDLADEKARKQLMRDQLTTEVERLQVVLSETRRELEDATATASASRVELRRQLREAAEEADRTRLRLEKDVEEQSSLKVHIQTTLSGEVERLRVEKEKQAKAAKMALMQSETRRVAETATLQARVTHLRELQQEALQWLPASEARSKLYMSSMKVDKPDSPYIRGDPPDRASSSGSVTPTPTTTPNSVPKKQLKSAFQKAKAEALAAAPMYTPAVPRPAPVLSSNVIRVPSVDYSGQLSSGARPVSEV</sequence>
<evidence type="ECO:0000256" key="1">
    <source>
        <dbReference type="SAM" id="Coils"/>
    </source>
</evidence>
<name>A0A0M0KB74_9EUKA</name>
<evidence type="ECO:0000313" key="4">
    <source>
        <dbReference type="Proteomes" id="UP000037460"/>
    </source>
</evidence>
<protein>
    <submittedName>
        <fullName evidence="3">Uncharacterized protein</fullName>
    </submittedName>
</protein>
<reference evidence="4" key="1">
    <citation type="journal article" date="2015" name="PLoS Genet.">
        <title>Genome Sequence and Transcriptome Analyses of Chrysochromulina tobin: Metabolic Tools for Enhanced Algal Fitness in the Prominent Order Prymnesiales (Haptophyceae).</title>
        <authorList>
            <person name="Hovde B.T."/>
            <person name="Deodato C.R."/>
            <person name="Hunsperger H.M."/>
            <person name="Ryken S.A."/>
            <person name="Yost W."/>
            <person name="Jha R.K."/>
            <person name="Patterson J."/>
            <person name="Monnat R.J. Jr."/>
            <person name="Barlow S.B."/>
            <person name="Starkenburg S.R."/>
            <person name="Cattolico R.A."/>
        </authorList>
    </citation>
    <scope>NUCLEOTIDE SEQUENCE</scope>
    <source>
        <strain evidence="4">CCMP291</strain>
    </source>
</reference>
<feature type="coiled-coil region" evidence="1">
    <location>
        <begin position="262"/>
        <end position="289"/>
    </location>
</feature>
<proteinExistence type="predicted"/>
<keyword evidence="4" id="KW-1185">Reference proteome</keyword>
<accession>A0A0M0KB74</accession>
<dbReference type="AlphaFoldDB" id="A0A0M0KB74"/>
<keyword evidence="1" id="KW-0175">Coiled coil</keyword>
<feature type="compositionally biased region" description="Polar residues" evidence="2">
    <location>
        <begin position="95"/>
        <end position="106"/>
    </location>
</feature>
<evidence type="ECO:0000313" key="3">
    <source>
        <dbReference type="EMBL" id="KOO35668.1"/>
    </source>
</evidence>
<comment type="caution">
    <text evidence="3">The sequence shown here is derived from an EMBL/GenBank/DDBJ whole genome shotgun (WGS) entry which is preliminary data.</text>
</comment>
<evidence type="ECO:0000256" key="2">
    <source>
        <dbReference type="SAM" id="MobiDB-lite"/>
    </source>
</evidence>